<dbReference type="AlphaFoldDB" id="A0A8H7SGT5"/>
<evidence type="ECO:0000256" key="2">
    <source>
        <dbReference type="SAM" id="SignalP"/>
    </source>
</evidence>
<dbReference type="EMBL" id="JAEPRB010000001">
    <property type="protein sequence ID" value="KAG2228285.1"/>
    <property type="molecule type" value="Genomic_DNA"/>
</dbReference>
<reference evidence="3 4" key="1">
    <citation type="submission" date="2020-12" db="EMBL/GenBank/DDBJ databases">
        <title>Metabolic potential, ecology and presence of endohyphal bacteria is reflected in genomic diversity of Mucoromycotina.</title>
        <authorList>
            <person name="Muszewska A."/>
            <person name="Okrasinska A."/>
            <person name="Steczkiewicz K."/>
            <person name="Drgas O."/>
            <person name="Orlowska M."/>
            <person name="Perlinska-Lenart U."/>
            <person name="Aleksandrzak-Piekarczyk T."/>
            <person name="Szatraj K."/>
            <person name="Zielenkiewicz U."/>
            <person name="Pilsyk S."/>
            <person name="Malc E."/>
            <person name="Mieczkowski P."/>
            <person name="Kruszewska J.S."/>
            <person name="Biernat P."/>
            <person name="Pawlowska J."/>
        </authorList>
    </citation>
    <scope>NUCLEOTIDE SEQUENCE [LARGE SCALE GENOMIC DNA]</scope>
    <source>
        <strain evidence="3 4">CBS 142.35</strain>
    </source>
</reference>
<evidence type="ECO:0000256" key="1">
    <source>
        <dbReference type="SAM" id="MobiDB-lite"/>
    </source>
</evidence>
<dbReference type="Proteomes" id="UP000646827">
    <property type="component" value="Unassembled WGS sequence"/>
</dbReference>
<dbReference type="OrthoDB" id="2264948at2759"/>
<keyword evidence="4" id="KW-1185">Reference proteome</keyword>
<feature type="region of interest" description="Disordered" evidence="1">
    <location>
        <begin position="193"/>
        <end position="212"/>
    </location>
</feature>
<comment type="caution">
    <text evidence="3">The sequence shown here is derived from an EMBL/GenBank/DDBJ whole genome shotgun (WGS) entry which is preliminary data.</text>
</comment>
<gene>
    <name evidence="3" type="ORF">INT45_011077</name>
</gene>
<sequence>MISKQILFLFYIITITLSSHAAIIPSYGDHDGNNDDLISDAAAFLNDDILGNNNDEPSQEENIIIIEPEQQQQQTQPNTFIDTLGLVGNGDNYEEDELQDDEEDDEFQHVHSNANEQDIVYDNIRYTLNDQGQFIIVPDGEDIASVVAMKTASSEEEAIQLFEDYITSSSSHDDELPDEEEFADEQDDFTILNSHTGEDHVGSHEQENGVVDDDEGDEISEQVEKILFDNDDQEVTIDSESGMPVFANKNSDDFDFYHQIPEPGSQEQPVENNMGVSHDNDEEKPIVFVDQSNPAIVIHHRPDTERVNPQNFYQHTPSRYQSPIQKKSTSSQHLWKYFVGLFVLVVILVRRNVIAAQKMSSSEAVATHQDWKKQLNYKYDQAAARLPVYYTQDMGREQQQYGVFDEKAGAAEYINKNRRASAGHVRKSSIGRSSQNVRLQHQRHTSLNSINTAAMYRHSNGDN</sequence>
<proteinExistence type="predicted"/>
<feature type="signal peptide" evidence="2">
    <location>
        <begin position="1"/>
        <end position="21"/>
    </location>
</feature>
<evidence type="ECO:0000313" key="3">
    <source>
        <dbReference type="EMBL" id="KAG2228285.1"/>
    </source>
</evidence>
<evidence type="ECO:0000313" key="4">
    <source>
        <dbReference type="Proteomes" id="UP000646827"/>
    </source>
</evidence>
<protein>
    <submittedName>
        <fullName evidence="3">Uncharacterized protein</fullName>
    </submittedName>
</protein>
<keyword evidence="2" id="KW-0732">Signal</keyword>
<feature type="chain" id="PRO_5034712372" evidence="2">
    <location>
        <begin position="22"/>
        <end position="463"/>
    </location>
</feature>
<name>A0A8H7SGT5_9FUNG</name>
<organism evidence="3 4">
    <name type="scientific">Circinella minor</name>
    <dbReference type="NCBI Taxonomy" id="1195481"/>
    <lineage>
        <taxon>Eukaryota</taxon>
        <taxon>Fungi</taxon>
        <taxon>Fungi incertae sedis</taxon>
        <taxon>Mucoromycota</taxon>
        <taxon>Mucoromycotina</taxon>
        <taxon>Mucoromycetes</taxon>
        <taxon>Mucorales</taxon>
        <taxon>Lichtheimiaceae</taxon>
        <taxon>Circinella</taxon>
    </lineage>
</organism>
<accession>A0A8H7SGT5</accession>
<feature type="compositionally biased region" description="Basic and acidic residues" evidence="1">
    <location>
        <begin position="196"/>
        <end position="207"/>
    </location>
</feature>